<feature type="region of interest" description="Disordered" evidence="1">
    <location>
        <begin position="139"/>
        <end position="161"/>
    </location>
</feature>
<organism evidence="2 3">
    <name type="scientific">Symbiodinium microadriaticum</name>
    <name type="common">Dinoflagellate</name>
    <name type="synonym">Zooxanthella microadriatica</name>
    <dbReference type="NCBI Taxonomy" id="2951"/>
    <lineage>
        <taxon>Eukaryota</taxon>
        <taxon>Sar</taxon>
        <taxon>Alveolata</taxon>
        <taxon>Dinophyceae</taxon>
        <taxon>Suessiales</taxon>
        <taxon>Symbiodiniaceae</taxon>
        <taxon>Symbiodinium</taxon>
    </lineage>
</organism>
<name>A0A1Q9E3V4_SYMMI</name>
<dbReference type="AlphaFoldDB" id="A0A1Q9E3V4"/>
<dbReference type="Proteomes" id="UP000186817">
    <property type="component" value="Unassembled WGS sequence"/>
</dbReference>
<gene>
    <name evidence="2" type="ORF">AK812_SmicGene15090</name>
</gene>
<feature type="region of interest" description="Disordered" evidence="1">
    <location>
        <begin position="1"/>
        <end position="44"/>
    </location>
</feature>
<feature type="compositionally biased region" description="Low complexity" evidence="1">
    <location>
        <begin position="143"/>
        <end position="155"/>
    </location>
</feature>
<comment type="caution">
    <text evidence="2">The sequence shown here is derived from an EMBL/GenBank/DDBJ whole genome shotgun (WGS) entry which is preliminary data.</text>
</comment>
<proteinExistence type="predicted"/>
<protein>
    <submittedName>
        <fullName evidence="2">Uncharacterized protein</fullName>
    </submittedName>
</protein>
<dbReference type="EMBL" id="LSRX01000272">
    <property type="protein sequence ID" value="OLQ02105.1"/>
    <property type="molecule type" value="Genomic_DNA"/>
</dbReference>
<evidence type="ECO:0000313" key="2">
    <source>
        <dbReference type="EMBL" id="OLQ02105.1"/>
    </source>
</evidence>
<reference evidence="2 3" key="1">
    <citation type="submission" date="2016-02" db="EMBL/GenBank/DDBJ databases">
        <title>Genome analysis of coral dinoflagellate symbionts highlights evolutionary adaptations to a symbiotic lifestyle.</title>
        <authorList>
            <person name="Aranda M."/>
            <person name="Li Y."/>
            <person name="Liew Y.J."/>
            <person name="Baumgarten S."/>
            <person name="Simakov O."/>
            <person name="Wilson M."/>
            <person name="Piel J."/>
            <person name="Ashoor H."/>
            <person name="Bougouffa S."/>
            <person name="Bajic V.B."/>
            <person name="Ryu T."/>
            <person name="Ravasi T."/>
            <person name="Bayer T."/>
            <person name="Micklem G."/>
            <person name="Kim H."/>
            <person name="Bhak J."/>
            <person name="Lajeunesse T.C."/>
            <person name="Voolstra C.R."/>
        </authorList>
    </citation>
    <scope>NUCLEOTIDE SEQUENCE [LARGE SCALE GENOMIC DNA]</scope>
    <source>
        <strain evidence="2 3">CCMP2467</strain>
    </source>
</reference>
<dbReference type="OrthoDB" id="421042at2759"/>
<feature type="compositionally biased region" description="Polar residues" evidence="1">
    <location>
        <begin position="1"/>
        <end position="16"/>
    </location>
</feature>
<sequence>MASQQPSEQPNSNEMSQEPVMDSQVLLHYEDDTGEDSQIPSTLDEGEAVLYRPGWKNLMISMQEKPDKQPPEIQCTSTLHHVLKKDDTEAPVKKKAKFYRQSASLDLDPDQSCAEVAGAALAKAKAGASKAKAKPVKKEVLKKPSAAESTTSAPAGPINQTIDDLRNGDLALCEKRDKGKGVRFAKDRDSLPPHVLHLIDKESRGNRAFKSIVINKLYQRQADGSLRLCLSDPIFSEAQQLYTSTYSKTKEHSLPETVMLASHFGGNERLFQEAARKGEIVSQKGSDNIMYWSFKSWEIGRKDGKMVSQRLDQQKKVSKDEAEELLEAFGSVNWKFTPKQLEKGMIEDHGEISASSLNLLKQAIQSQEKLCKETNSLLKSTGLDSDFIKSLKVFYTKATAHIASLNQLKELNMMPDATTPTEESLKQLFLTVAEHTSKFNDSVEIGKAKLKAQKN</sequence>
<evidence type="ECO:0000256" key="1">
    <source>
        <dbReference type="SAM" id="MobiDB-lite"/>
    </source>
</evidence>
<accession>A0A1Q9E3V4</accession>
<evidence type="ECO:0000313" key="3">
    <source>
        <dbReference type="Proteomes" id="UP000186817"/>
    </source>
</evidence>
<keyword evidence="3" id="KW-1185">Reference proteome</keyword>